<name>A0A919RZI5_9CLOT</name>
<accession>A0A919RZI5</accession>
<dbReference type="Proteomes" id="UP000679179">
    <property type="component" value="Unassembled WGS sequence"/>
</dbReference>
<protein>
    <recommendedName>
        <fullName evidence="3">40-residue YVTN family beta-propeller repeat-containing protein</fullName>
    </recommendedName>
</protein>
<organism evidence="1 2">
    <name type="scientific">Clostridium polyendosporum</name>
    <dbReference type="NCBI Taxonomy" id="69208"/>
    <lineage>
        <taxon>Bacteria</taxon>
        <taxon>Bacillati</taxon>
        <taxon>Bacillota</taxon>
        <taxon>Clostridia</taxon>
        <taxon>Eubacteriales</taxon>
        <taxon>Clostridiaceae</taxon>
        <taxon>Clostridium</taxon>
    </lineage>
</organism>
<dbReference type="AlphaFoldDB" id="A0A919RZI5"/>
<keyword evidence="2" id="KW-1185">Reference proteome</keyword>
<comment type="caution">
    <text evidence="1">The sequence shown here is derived from an EMBL/GenBank/DDBJ whole genome shotgun (WGS) entry which is preliminary data.</text>
</comment>
<dbReference type="InterPro" id="IPR011048">
    <property type="entry name" value="Haem_d1_sf"/>
</dbReference>
<gene>
    <name evidence="1" type="ORF">CPJCM30710_13350</name>
</gene>
<proteinExistence type="predicted"/>
<evidence type="ECO:0008006" key="3">
    <source>
        <dbReference type="Google" id="ProtNLM"/>
    </source>
</evidence>
<evidence type="ECO:0000313" key="1">
    <source>
        <dbReference type="EMBL" id="GIM28669.1"/>
    </source>
</evidence>
<dbReference type="RefSeq" id="WP_212903392.1">
    <property type="nucleotide sequence ID" value="NZ_BOPZ01000008.1"/>
</dbReference>
<dbReference type="InterPro" id="IPR015943">
    <property type="entry name" value="WD40/YVTN_repeat-like_dom_sf"/>
</dbReference>
<dbReference type="Gene3D" id="2.130.10.10">
    <property type="entry name" value="YVTN repeat-like/Quinoprotein amine dehydrogenase"/>
    <property type="match status" value="2"/>
</dbReference>
<dbReference type="PANTHER" id="PTHR47197:SF3">
    <property type="entry name" value="DIHYDRO-HEME D1 DEHYDROGENASE"/>
    <property type="match status" value="1"/>
</dbReference>
<dbReference type="SUPFAM" id="SSF51004">
    <property type="entry name" value="C-terminal (heme d1) domain of cytochrome cd1-nitrite reductase"/>
    <property type="match status" value="1"/>
</dbReference>
<evidence type="ECO:0000313" key="2">
    <source>
        <dbReference type="Proteomes" id="UP000679179"/>
    </source>
</evidence>
<dbReference type="InterPro" id="IPR051200">
    <property type="entry name" value="Host-pathogen_enzymatic-act"/>
</dbReference>
<reference evidence="1" key="1">
    <citation type="submission" date="2021-03" db="EMBL/GenBank/DDBJ databases">
        <title>Taxonomic study of Clostridium polyendosporum from meadow-gley soil under rice.</title>
        <authorList>
            <person name="Kobayashi H."/>
            <person name="Tanizawa Y."/>
            <person name="Yagura M."/>
        </authorList>
    </citation>
    <scope>NUCLEOTIDE SEQUENCE</scope>
    <source>
        <strain evidence="1">JCM 30710</strain>
    </source>
</reference>
<dbReference type="EMBL" id="BOPZ01000008">
    <property type="protein sequence ID" value="GIM28669.1"/>
    <property type="molecule type" value="Genomic_DNA"/>
</dbReference>
<sequence length="298" mass="33157">MERIYVCNTGSDSISSINLPDLSSNSILIKNNEDPVGPHGICLWNDYLLTANNYNNSLSKISIKDNRLISYYIGAHCNDVKTYNQLAYIVCGEGNSILVFDLEKEKIISEIPSGNYPHSIEINQLTGLGVIANMESDCITVIDCNENKALFSYKVGEYPLKAMFSQNGQYIYVNESKIGSEERGCLRVIRVNNQLTSEKVITVGKYPVDFCLDEEKEVGYVTNFGEGSISIVHFIKGEIKRILVGGMPRGIIKVKNSIFVGDNLGDRVLKIDINKKVIIPVGKEPNGMTYYSDKSIIN</sequence>
<dbReference type="PANTHER" id="PTHR47197">
    <property type="entry name" value="PROTEIN NIRF"/>
    <property type="match status" value="1"/>
</dbReference>